<dbReference type="PANTHER" id="PTHR44196">
    <property type="entry name" value="DEHYDROGENASE/REDUCTASE SDR FAMILY MEMBER 7B"/>
    <property type="match status" value="1"/>
</dbReference>
<dbReference type="RefSeq" id="WP_043871066.1">
    <property type="nucleotide sequence ID" value="NZ_CP004393.1"/>
</dbReference>
<dbReference type="HOGENOM" id="CLU_010194_2_1_5"/>
<dbReference type="GO" id="GO:0016020">
    <property type="term" value="C:membrane"/>
    <property type="evidence" value="ECO:0007669"/>
    <property type="project" value="TreeGrafter"/>
</dbReference>
<dbReference type="EMBL" id="CP004393">
    <property type="protein sequence ID" value="AJE48873.1"/>
    <property type="molecule type" value="Genomic_DNA"/>
</dbReference>
<dbReference type="GO" id="GO:0016491">
    <property type="term" value="F:oxidoreductase activity"/>
    <property type="evidence" value="ECO:0007669"/>
    <property type="project" value="UniProtKB-KW"/>
</dbReference>
<dbReference type="OrthoDB" id="7257744at2"/>
<organism evidence="3 4">
    <name type="scientific">Celeribacter indicus</name>
    <dbReference type="NCBI Taxonomy" id="1208324"/>
    <lineage>
        <taxon>Bacteria</taxon>
        <taxon>Pseudomonadati</taxon>
        <taxon>Pseudomonadota</taxon>
        <taxon>Alphaproteobacteria</taxon>
        <taxon>Rhodobacterales</taxon>
        <taxon>Roseobacteraceae</taxon>
        <taxon>Celeribacter</taxon>
    </lineage>
</organism>
<dbReference type="Gene3D" id="3.40.50.720">
    <property type="entry name" value="NAD(P)-binding Rossmann-like Domain"/>
    <property type="match status" value="1"/>
</dbReference>
<dbReference type="Pfam" id="PF00106">
    <property type="entry name" value="adh_short"/>
    <property type="match status" value="1"/>
</dbReference>
<accession>A0A0B5DZJ1</accession>
<evidence type="ECO:0000313" key="4">
    <source>
        <dbReference type="Proteomes" id="UP000031521"/>
    </source>
</evidence>
<dbReference type="InterPro" id="IPR002347">
    <property type="entry name" value="SDR_fam"/>
</dbReference>
<proteinExistence type="inferred from homology"/>
<sequence>MNTAIVVGGTAGAGRAIVEKLLTYGYRVGVIARGEDRLDALSEKALGLEVAQADVASMEALRKATDDLVARIGVPDVWINVAMATMFARFEEMSAAEFERVMDVTFLGQVNATREALRHMQSGKIIFLGSSLAYRPVPLQSACSGAKHALNGFVGSLRSELMREGSDVTLHLVQLPAINTPQFDWARSRLRRKPRPAAPVFSPDVPAEAVMKIIRTGARELFVGRSVLRLVFGTLVLPAYLDRRMADEGLEAQKSDIQASPQEGNLFDPVAYPPAADGSYGDEAEDHTVMVDADLARKLMFFGLPALAFLLGLLF</sequence>
<evidence type="ECO:0000313" key="3">
    <source>
        <dbReference type="EMBL" id="AJE48873.1"/>
    </source>
</evidence>
<comment type="similarity">
    <text evidence="1">Belongs to the short-chain dehydrogenases/reductases (SDR) family.</text>
</comment>
<evidence type="ECO:0000256" key="1">
    <source>
        <dbReference type="ARBA" id="ARBA00006484"/>
    </source>
</evidence>
<gene>
    <name evidence="3" type="ORF">P73_4158</name>
</gene>
<dbReference type="KEGG" id="cid:P73_4158"/>
<dbReference type="PANTHER" id="PTHR44196:SF3">
    <property type="entry name" value="SHORT CHAIN DEHYDROGENASE FAMILY PROTEIN"/>
    <property type="match status" value="1"/>
</dbReference>
<dbReference type="PRINTS" id="PR00081">
    <property type="entry name" value="GDHRDH"/>
</dbReference>
<reference evidence="3 4" key="1">
    <citation type="journal article" date="2014" name="Int. J. Syst. Evol. Microbiol.">
        <title>Celeribacter indicus sp. nov., a polycyclic aromatic hydrocarbon-degrading bacterium from deep-sea sediment and reclassification of Huaishuia halophila as Celeribacter halophilus comb. nov.</title>
        <authorList>
            <person name="Lai Q."/>
            <person name="Cao J."/>
            <person name="Yuan J."/>
            <person name="Li F."/>
            <person name="Shao Z."/>
        </authorList>
    </citation>
    <scope>NUCLEOTIDE SEQUENCE [LARGE SCALE GENOMIC DNA]</scope>
    <source>
        <strain evidence="3">P73</strain>
    </source>
</reference>
<dbReference type="NCBIfam" id="NF005495">
    <property type="entry name" value="PRK07109.1"/>
    <property type="match status" value="1"/>
</dbReference>
<dbReference type="AlphaFoldDB" id="A0A0B5DZJ1"/>
<keyword evidence="4" id="KW-1185">Reference proteome</keyword>
<dbReference type="InterPro" id="IPR036291">
    <property type="entry name" value="NAD(P)-bd_dom_sf"/>
</dbReference>
<keyword evidence="2" id="KW-0560">Oxidoreductase</keyword>
<dbReference type="SUPFAM" id="SSF51735">
    <property type="entry name" value="NAD(P)-binding Rossmann-fold domains"/>
    <property type="match status" value="1"/>
</dbReference>
<name>A0A0B5DZJ1_9RHOB</name>
<dbReference type="Proteomes" id="UP000031521">
    <property type="component" value="Chromosome"/>
</dbReference>
<evidence type="ECO:0000256" key="2">
    <source>
        <dbReference type="ARBA" id="ARBA00023002"/>
    </source>
</evidence>
<dbReference type="STRING" id="1208324.P73_4158"/>
<protein>
    <submittedName>
        <fullName evidence="3">Short-chain dehydrogenase/reductase SDR</fullName>
    </submittedName>
</protein>